<feature type="domain" description="ABC transporter" evidence="4">
    <location>
        <begin position="392"/>
        <end position="637"/>
    </location>
</feature>
<dbReference type="SUPFAM" id="SSF51294">
    <property type="entry name" value="Hedgehog/intein (Hint) domain"/>
    <property type="match status" value="1"/>
</dbReference>
<name>A0A2R7Y993_9ARCH</name>
<dbReference type="CDD" id="cd00081">
    <property type="entry name" value="Hint"/>
    <property type="match status" value="1"/>
</dbReference>
<gene>
    <name evidence="6" type="ORF">B9J98_01590</name>
</gene>
<dbReference type="InterPro" id="IPR003439">
    <property type="entry name" value="ABC_transporter-like_ATP-bd"/>
</dbReference>
<dbReference type="Pfam" id="PF04068">
    <property type="entry name" value="Fer4_RLI"/>
    <property type="match status" value="1"/>
</dbReference>
<dbReference type="EMBL" id="NDWU01000003">
    <property type="protein sequence ID" value="PUA34100.1"/>
    <property type="molecule type" value="Genomic_DNA"/>
</dbReference>
<proteinExistence type="predicted"/>
<dbReference type="FunFam" id="3.40.50.300:FF:001546">
    <property type="entry name" value="RNase L inhibitor homolog"/>
    <property type="match status" value="1"/>
</dbReference>
<feature type="compositionally biased region" description="Basic and acidic residues" evidence="3">
    <location>
        <begin position="894"/>
        <end position="908"/>
    </location>
</feature>
<dbReference type="PROSITE" id="PS50817">
    <property type="entry name" value="INTEIN_N_TER"/>
    <property type="match status" value="1"/>
</dbReference>
<evidence type="ECO:0000259" key="5">
    <source>
        <dbReference type="PROSITE" id="PS51379"/>
    </source>
</evidence>
<dbReference type="GO" id="GO:0016539">
    <property type="term" value="P:intein-mediated protein splicing"/>
    <property type="evidence" value="ECO:0007669"/>
    <property type="project" value="InterPro"/>
</dbReference>
<dbReference type="PROSITE" id="PS50818">
    <property type="entry name" value="INTEIN_C_TER"/>
    <property type="match status" value="1"/>
</dbReference>
<evidence type="ECO:0000256" key="1">
    <source>
        <dbReference type="ARBA" id="ARBA00022741"/>
    </source>
</evidence>
<dbReference type="InterPro" id="IPR017896">
    <property type="entry name" value="4Fe4S_Fe-S-bd"/>
</dbReference>
<feature type="domain" description="ABC transporter" evidence="4">
    <location>
        <begin position="646"/>
        <end position="881"/>
    </location>
</feature>
<dbReference type="NCBIfam" id="TIGR01443">
    <property type="entry name" value="intein_Cterm"/>
    <property type="match status" value="1"/>
</dbReference>
<dbReference type="NCBIfam" id="NF009945">
    <property type="entry name" value="PRK13409.1"/>
    <property type="match status" value="1"/>
</dbReference>
<dbReference type="Pfam" id="PF00005">
    <property type="entry name" value="ABC_tran"/>
    <property type="match status" value="2"/>
</dbReference>
<dbReference type="InterPro" id="IPR006141">
    <property type="entry name" value="Intein_N"/>
</dbReference>
<protein>
    <submittedName>
        <fullName evidence="6">Ribosome biogenesis/translation initiation ATPase RLI</fullName>
    </submittedName>
</protein>
<dbReference type="Gene3D" id="2.170.16.10">
    <property type="entry name" value="Hedgehog/Intein (Hint) domain"/>
    <property type="match status" value="1"/>
</dbReference>
<keyword evidence="2" id="KW-0067">ATP-binding</keyword>
<dbReference type="PROSITE" id="PS00211">
    <property type="entry name" value="ABC_TRANSPORTER_1"/>
    <property type="match status" value="2"/>
</dbReference>
<evidence type="ECO:0000256" key="2">
    <source>
        <dbReference type="ARBA" id="ARBA00022840"/>
    </source>
</evidence>
<evidence type="ECO:0000313" key="6">
    <source>
        <dbReference type="EMBL" id="PUA34100.1"/>
    </source>
</evidence>
<evidence type="ECO:0000256" key="3">
    <source>
        <dbReference type="SAM" id="MobiDB-lite"/>
    </source>
</evidence>
<sequence>MQVSRLHRVAVIDYDFCQPTKCGQPCIAFCPPVRNRIEAIKPGEKGFPVINEVLCIGCGICLDPDTPVITEIGLKPIREISVGERVLTHKGRFSSVLSKSVRAYTGPLYRIRVYGVPDTIALTEEHPLLTASKRRDGRGFTFAWKTPPELTEEDYLCIPVIQADGGLGAFMLNGNTGPDGLARSLRPQLTFELGLSFGYSLANGCTDCVKVVFGSTRESPAEKVKEMLERHLGIKTKNGGSGLSAVNPESSANPFGESEGSKRIPLSFLSAPLDFLKGIVLGLACAGRNGVTLRISRNDAYVLKLMAAKVGQPLCLSKTTLEGGKNAYVASLVEDKKITSWQGYQLHPIDSVSIEYVKDYPVMNLEVEEDESYNAAGLVVHNCVKKCPFQAITIVNLSEELGKDLTHQYGINSFRLYRLPYLEEGKVIGIVGKNGIGKTTAIQILSGHIVPNLGRLDGERSLYDVARVFRGSLIQDYMTKLANGSVKVSYKPQYIDMIPKVVKGKVGTILSKVGSGDRVNKLIDVLELRNLLDRDVSVLSGGELQRFAIAACLAKDANAFILDEPTSFLDIKQRFKVASAIREAALSGNMVLVSDHDLAVLDYMSDKVFVFYGEPGVYGIVAGPYGVREGINILIEGYIPDENVRFRNERISFQLKPPTEAYEESHSALYWPSITKTYDAFRLEVDSGCIYPGEVIGIVGPNGIGKTTFIKILAGVERADAEFQLPYRVISYKPQYPEIRDEKVEAVLRQAAGSKFETDLYQSELIRPLGLHKLLERNVKDLSGGELQKVAIAEALSKDAEIYLIDEPSAYLDVEERYMVAKLLKRITRERQAYTFLVEHDLMVLDFASNRLMVFSGEPSVRGHGSKPMDLRSGFNTFLKEMGVTFRRDHQTFRPRANKPDSRLDRQQKAAGEYYYPTPTSE</sequence>
<dbReference type="PANTHER" id="PTHR19248">
    <property type="entry name" value="ATP-BINDING TRANSPORT PROTEIN-RELATED"/>
    <property type="match status" value="1"/>
</dbReference>
<dbReference type="PROSITE" id="PS50893">
    <property type="entry name" value="ABC_TRANSPORTER_2"/>
    <property type="match status" value="2"/>
</dbReference>
<dbReference type="InterPro" id="IPR013283">
    <property type="entry name" value="RLI1"/>
</dbReference>
<keyword evidence="1" id="KW-0547">Nucleotide-binding</keyword>
<dbReference type="InterPro" id="IPR030934">
    <property type="entry name" value="Intein_C"/>
</dbReference>
<dbReference type="PROSITE" id="PS51379">
    <property type="entry name" value="4FE4S_FER_2"/>
    <property type="match status" value="1"/>
</dbReference>
<dbReference type="SMART" id="SM00306">
    <property type="entry name" value="HintN"/>
    <property type="match status" value="1"/>
</dbReference>
<dbReference type="InterPro" id="IPR007209">
    <property type="entry name" value="RNaseL-inhib-like_metal-bd_dom"/>
</dbReference>
<evidence type="ECO:0000259" key="4">
    <source>
        <dbReference type="PROSITE" id="PS50893"/>
    </source>
</evidence>
<dbReference type="AlphaFoldDB" id="A0A2R7Y993"/>
<dbReference type="GO" id="GO:0005524">
    <property type="term" value="F:ATP binding"/>
    <property type="evidence" value="ECO:0007669"/>
    <property type="project" value="UniProtKB-KW"/>
</dbReference>
<dbReference type="InterPro" id="IPR017871">
    <property type="entry name" value="ABC_transporter-like_CS"/>
</dbReference>
<dbReference type="SMART" id="SM00382">
    <property type="entry name" value="AAA"/>
    <property type="match status" value="2"/>
</dbReference>
<organism evidence="6 7">
    <name type="scientific">Candidatus Terraquivivens tikiterensis</name>
    <dbReference type="NCBI Taxonomy" id="1980982"/>
    <lineage>
        <taxon>Archaea</taxon>
        <taxon>Nitrososphaerota</taxon>
        <taxon>Candidatus Wolframiiraptoraceae</taxon>
        <taxon>Candidatus Terraquivivens</taxon>
    </lineage>
</organism>
<comment type="caution">
    <text evidence="6">The sequence shown here is derived from an EMBL/GenBank/DDBJ whole genome shotgun (WGS) entry which is preliminary data.</text>
</comment>
<evidence type="ECO:0000313" key="7">
    <source>
        <dbReference type="Proteomes" id="UP000244066"/>
    </source>
</evidence>
<dbReference type="InterPro" id="IPR003593">
    <property type="entry name" value="AAA+_ATPase"/>
</dbReference>
<feature type="region of interest" description="Disordered" evidence="3">
    <location>
        <begin position="894"/>
        <end position="922"/>
    </location>
</feature>
<accession>A0A2R7Y993</accession>
<feature type="domain" description="4Fe-4S ferredoxin-type" evidence="5">
    <location>
        <begin position="46"/>
        <end position="77"/>
    </location>
</feature>
<dbReference type="InterPro" id="IPR003587">
    <property type="entry name" value="Hint_dom_N"/>
</dbReference>
<dbReference type="InterPro" id="IPR036844">
    <property type="entry name" value="Hint_dom_sf"/>
</dbReference>
<dbReference type="SUPFAM" id="SSF54862">
    <property type="entry name" value="4Fe-4S ferredoxins"/>
    <property type="match status" value="1"/>
</dbReference>
<dbReference type="InterPro" id="IPR027417">
    <property type="entry name" value="P-loop_NTPase"/>
</dbReference>
<dbReference type="SUPFAM" id="SSF52540">
    <property type="entry name" value="P-loop containing nucleoside triphosphate hydrolases"/>
    <property type="match status" value="2"/>
</dbReference>
<dbReference type="Gene3D" id="3.40.50.300">
    <property type="entry name" value="P-loop containing nucleotide triphosphate hydrolases"/>
    <property type="match status" value="2"/>
</dbReference>
<dbReference type="GO" id="GO:0016887">
    <property type="term" value="F:ATP hydrolysis activity"/>
    <property type="evidence" value="ECO:0007669"/>
    <property type="project" value="InterPro"/>
</dbReference>
<reference evidence="6 7" key="1">
    <citation type="submission" date="2017-04" db="EMBL/GenBank/DDBJ databases">
        <title>Draft Aigarchaeota genome from a New Zealand hot spring.</title>
        <authorList>
            <person name="Reysenbach A.-L."/>
            <person name="Donaho J.A."/>
            <person name="Gerhart J."/>
            <person name="Kelley J.F."/>
            <person name="Kouba K."/>
            <person name="Podar M."/>
            <person name="Stott M."/>
        </authorList>
    </citation>
    <scope>NUCLEOTIDE SEQUENCE [LARGE SCALE GENOMIC DNA]</scope>
    <source>
        <strain evidence="6">NZ13_MG1</strain>
    </source>
</reference>
<dbReference type="Proteomes" id="UP000244066">
    <property type="component" value="Unassembled WGS sequence"/>
</dbReference>